<dbReference type="CDD" id="cd00383">
    <property type="entry name" value="trans_reg_C"/>
    <property type="match status" value="1"/>
</dbReference>
<dbReference type="PANTHER" id="PTHR48111">
    <property type="entry name" value="REGULATOR OF RPOS"/>
    <property type="match status" value="1"/>
</dbReference>
<keyword evidence="1 4" id="KW-0597">Phosphoprotein</keyword>
<dbReference type="Pfam" id="PF00486">
    <property type="entry name" value="Trans_reg_C"/>
    <property type="match status" value="1"/>
</dbReference>
<dbReference type="AlphaFoldDB" id="A0A6N6M7Y2"/>
<dbReference type="SUPFAM" id="SSF52172">
    <property type="entry name" value="CheY-like"/>
    <property type="match status" value="1"/>
</dbReference>
<keyword evidence="3 5" id="KW-0238">DNA-binding</keyword>
<evidence type="ECO:0000256" key="1">
    <source>
        <dbReference type="ARBA" id="ARBA00022553"/>
    </source>
</evidence>
<evidence type="ECO:0000259" key="6">
    <source>
        <dbReference type="PROSITE" id="PS50110"/>
    </source>
</evidence>
<dbReference type="CDD" id="cd17574">
    <property type="entry name" value="REC_OmpR"/>
    <property type="match status" value="1"/>
</dbReference>
<evidence type="ECO:0000256" key="3">
    <source>
        <dbReference type="ARBA" id="ARBA00023125"/>
    </source>
</evidence>
<feature type="domain" description="OmpR/PhoB-type" evidence="7">
    <location>
        <begin position="131"/>
        <end position="228"/>
    </location>
</feature>
<keyword evidence="9" id="KW-1185">Reference proteome</keyword>
<dbReference type="InterPro" id="IPR001789">
    <property type="entry name" value="Sig_transdc_resp-reg_receiver"/>
</dbReference>
<dbReference type="InterPro" id="IPR036388">
    <property type="entry name" value="WH-like_DNA-bd_sf"/>
</dbReference>
<feature type="DNA-binding region" description="OmpR/PhoB-type" evidence="5">
    <location>
        <begin position="131"/>
        <end position="228"/>
    </location>
</feature>
<dbReference type="Gene3D" id="3.40.50.2300">
    <property type="match status" value="1"/>
</dbReference>
<dbReference type="GO" id="GO:0000976">
    <property type="term" value="F:transcription cis-regulatory region binding"/>
    <property type="evidence" value="ECO:0007669"/>
    <property type="project" value="TreeGrafter"/>
</dbReference>
<dbReference type="Pfam" id="PF00072">
    <property type="entry name" value="Response_reg"/>
    <property type="match status" value="1"/>
</dbReference>
<keyword evidence="2" id="KW-0902">Two-component regulatory system</keyword>
<dbReference type="GO" id="GO:0005829">
    <property type="term" value="C:cytosol"/>
    <property type="evidence" value="ECO:0007669"/>
    <property type="project" value="TreeGrafter"/>
</dbReference>
<reference evidence="8 9" key="1">
    <citation type="submission" date="2019-09" db="EMBL/GenBank/DDBJ databases">
        <title>Genomes of Cryomorphaceae.</title>
        <authorList>
            <person name="Bowman J.P."/>
        </authorList>
    </citation>
    <scope>NUCLEOTIDE SEQUENCE [LARGE SCALE GENOMIC DNA]</scope>
    <source>
        <strain evidence="8 9">KCTC 52047</strain>
    </source>
</reference>
<dbReference type="InterPro" id="IPR039420">
    <property type="entry name" value="WalR-like"/>
</dbReference>
<dbReference type="PANTHER" id="PTHR48111:SF40">
    <property type="entry name" value="PHOSPHATE REGULON TRANSCRIPTIONAL REGULATORY PROTEIN PHOB"/>
    <property type="match status" value="1"/>
</dbReference>
<feature type="domain" description="Response regulatory" evidence="6">
    <location>
        <begin position="5"/>
        <end position="119"/>
    </location>
</feature>
<comment type="caution">
    <text evidence="8">The sequence shown here is derived from an EMBL/GenBank/DDBJ whole genome shotgun (WGS) entry which is preliminary data.</text>
</comment>
<dbReference type="GO" id="GO:0032993">
    <property type="term" value="C:protein-DNA complex"/>
    <property type="evidence" value="ECO:0007669"/>
    <property type="project" value="TreeGrafter"/>
</dbReference>
<gene>
    <name evidence="8" type="ORF">F3059_05180</name>
</gene>
<dbReference type="Gene3D" id="1.10.10.10">
    <property type="entry name" value="Winged helix-like DNA-binding domain superfamily/Winged helix DNA-binding domain"/>
    <property type="match status" value="1"/>
</dbReference>
<organism evidence="8 9">
    <name type="scientific">Salibacter halophilus</name>
    <dbReference type="NCBI Taxonomy" id="1803916"/>
    <lineage>
        <taxon>Bacteria</taxon>
        <taxon>Pseudomonadati</taxon>
        <taxon>Bacteroidota</taxon>
        <taxon>Flavobacteriia</taxon>
        <taxon>Flavobacteriales</taxon>
        <taxon>Salibacteraceae</taxon>
        <taxon>Salibacter</taxon>
    </lineage>
</organism>
<evidence type="ECO:0000256" key="4">
    <source>
        <dbReference type="PROSITE-ProRule" id="PRU00169"/>
    </source>
</evidence>
<evidence type="ECO:0000256" key="5">
    <source>
        <dbReference type="PROSITE-ProRule" id="PRU01091"/>
    </source>
</evidence>
<accession>A0A6N6M7Y2</accession>
<dbReference type="Gene3D" id="6.10.250.690">
    <property type="match status" value="1"/>
</dbReference>
<proteinExistence type="predicted"/>
<evidence type="ECO:0000313" key="9">
    <source>
        <dbReference type="Proteomes" id="UP000435357"/>
    </source>
</evidence>
<dbReference type="EMBL" id="WACR01000004">
    <property type="protein sequence ID" value="KAB1064750.1"/>
    <property type="molecule type" value="Genomic_DNA"/>
</dbReference>
<dbReference type="OrthoDB" id="9790442at2"/>
<protein>
    <submittedName>
        <fullName evidence="8">Response regulator transcription factor</fullName>
    </submittedName>
</protein>
<dbReference type="PROSITE" id="PS50110">
    <property type="entry name" value="RESPONSE_REGULATORY"/>
    <property type="match status" value="1"/>
</dbReference>
<dbReference type="GO" id="GO:0006355">
    <property type="term" value="P:regulation of DNA-templated transcription"/>
    <property type="evidence" value="ECO:0007669"/>
    <property type="project" value="InterPro"/>
</dbReference>
<evidence type="ECO:0000256" key="2">
    <source>
        <dbReference type="ARBA" id="ARBA00023012"/>
    </source>
</evidence>
<name>A0A6N6M7Y2_9FLAO</name>
<dbReference type="InterPro" id="IPR011006">
    <property type="entry name" value="CheY-like_superfamily"/>
</dbReference>
<evidence type="ECO:0000259" key="7">
    <source>
        <dbReference type="PROSITE" id="PS51755"/>
    </source>
</evidence>
<evidence type="ECO:0000313" key="8">
    <source>
        <dbReference type="EMBL" id="KAB1064750.1"/>
    </source>
</evidence>
<dbReference type="GO" id="GO:0000156">
    <property type="term" value="F:phosphorelay response regulator activity"/>
    <property type="evidence" value="ECO:0007669"/>
    <property type="project" value="TreeGrafter"/>
</dbReference>
<dbReference type="SMART" id="SM00448">
    <property type="entry name" value="REC"/>
    <property type="match status" value="1"/>
</dbReference>
<dbReference type="RefSeq" id="WP_151167069.1">
    <property type="nucleotide sequence ID" value="NZ_WACR01000004.1"/>
</dbReference>
<feature type="modified residue" description="4-aspartylphosphate" evidence="4">
    <location>
        <position position="54"/>
    </location>
</feature>
<sequence length="231" mass="26820">MKKAHLLLVEDDENLGFVTKDNLEEKGYTVEWAKDGQEGYERFYADKYDLCIFDVMLPKKDGFTLAREIKDTNPEMPFFFLTAKTLQDDKIEGLTIGADDYITKPFDMEELVLRIDNMLTRLHGSDQDTDKKIFHLGSVEFDTQNHTLTRDGETETLTKKESELLRLLCINQNRVLERNTALRIIWGDDDYFLGRSMDVFITKLRKRLKGEDSINIENVHGIGFKLVVPQN</sequence>
<dbReference type="InterPro" id="IPR001867">
    <property type="entry name" value="OmpR/PhoB-type_DNA-bd"/>
</dbReference>
<dbReference type="PROSITE" id="PS51755">
    <property type="entry name" value="OMPR_PHOB"/>
    <property type="match status" value="1"/>
</dbReference>
<dbReference type="Proteomes" id="UP000435357">
    <property type="component" value="Unassembled WGS sequence"/>
</dbReference>
<dbReference type="SMART" id="SM00862">
    <property type="entry name" value="Trans_reg_C"/>
    <property type="match status" value="1"/>
</dbReference>